<gene>
    <name evidence="1" type="ORF">EEDITHA_LOCUS4501</name>
</gene>
<keyword evidence="2" id="KW-1185">Reference proteome</keyword>
<organism evidence="1 2">
    <name type="scientific">Euphydryas editha</name>
    <name type="common">Edith's checkerspot</name>
    <dbReference type="NCBI Taxonomy" id="104508"/>
    <lineage>
        <taxon>Eukaryota</taxon>
        <taxon>Metazoa</taxon>
        <taxon>Ecdysozoa</taxon>
        <taxon>Arthropoda</taxon>
        <taxon>Hexapoda</taxon>
        <taxon>Insecta</taxon>
        <taxon>Pterygota</taxon>
        <taxon>Neoptera</taxon>
        <taxon>Endopterygota</taxon>
        <taxon>Lepidoptera</taxon>
        <taxon>Glossata</taxon>
        <taxon>Ditrysia</taxon>
        <taxon>Papilionoidea</taxon>
        <taxon>Nymphalidae</taxon>
        <taxon>Nymphalinae</taxon>
        <taxon>Euphydryas</taxon>
    </lineage>
</organism>
<accession>A0AAU9TQ02</accession>
<protein>
    <submittedName>
        <fullName evidence="1">Uncharacterized protein</fullName>
    </submittedName>
</protein>
<comment type="caution">
    <text evidence="1">The sequence shown here is derived from an EMBL/GenBank/DDBJ whole genome shotgun (WGS) entry which is preliminary data.</text>
</comment>
<dbReference type="EMBL" id="CAKOGL010000007">
    <property type="protein sequence ID" value="CAH2088332.1"/>
    <property type="molecule type" value="Genomic_DNA"/>
</dbReference>
<reference evidence="1" key="1">
    <citation type="submission" date="2022-03" db="EMBL/GenBank/DDBJ databases">
        <authorList>
            <person name="Tunstrom K."/>
        </authorList>
    </citation>
    <scope>NUCLEOTIDE SEQUENCE</scope>
</reference>
<dbReference type="AlphaFoldDB" id="A0AAU9TQ02"/>
<name>A0AAU9TQ02_EUPED</name>
<evidence type="ECO:0000313" key="2">
    <source>
        <dbReference type="Proteomes" id="UP001153954"/>
    </source>
</evidence>
<proteinExistence type="predicted"/>
<evidence type="ECO:0000313" key="1">
    <source>
        <dbReference type="EMBL" id="CAH2088332.1"/>
    </source>
</evidence>
<sequence>MGYLAEKGILPEEAKATAEVLFFFDDLFDSVNGSYENPLKRLGILLLHSVTPYSTHFKV</sequence>
<dbReference type="Proteomes" id="UP001153954">
    <property type="component" value="Unassembled WGS sequence"/>
</dbReference>